<evidence type="ECO:0000313" key="1">
    <source>
        <dbReference type="EMBL" id="PLT30510.1"/>
    </source>
</evidence>
<accession>A0A2N5M824</accession>
<dbReference type="EMBL" id="PGUY01000021">
    <property type="protein sequence ID" value="PLT30510.1"/>
    <property type="molecule type" value="Genomic_DNA"/>
</dbReference>
<protein>
    <submittedName>
        <fullName evidence="1">Uncharacterized protein</fullName>
    </submittedName>
</protein>
<sequence length="909" mass="105315">MEHGWITKYEVVHSGKYKKIAKTYKGFKPWVEQGLISTKEGTGKTSGSITYFKESDLNDVLRLIDLLEIWYVRDIEAMKMIGMAATLRLKNIPMLKDFCDSEGIDYKYYEKGILNTYLYVNKTQLNEFLDTHIKSADVYKKYNIDLERIYSLEKKYDIGRVSINDSLVFFNLDDANKYFTIPELDISNFYSLQEVQSLLNMKRFDLEAMRKEGLLKHVIIKAKTYYSKQDIEQILKEIEKIKETFCTAKTLRKILNIKYTPEHFVPSPTNFLERKILDGQSSNKYLLKDVYKFKQEKEINEMYIEILNDTSDLVSAYRTILKLKKITFSDKSLYTQNDWQNFSETKLMLTNGSRAHQKTMVSHLVDCTSYLVELTQTKELYSLSSNDINLKLFTKLVPIAKQCTLYSFLLEFHGKTNDLLKKNKQNTNIFKLDRVINPYKYEKAEKTKETYSYEEYKDLYEYGQSMNHKIPAIKDAEEIILKTGNGKYYASSWLYVLTHIGNAWRHGDVMWVPLLDLEPIGVSSLEQLKMQDLTMAQANAIVNQIKQKDLAVEKTGATNRFNCPDDLILPFATAAVICSLIVKETRGIIIDKGGTKNQRIIDFGISDNSNFPKKAQNAFFKDFKIKNFEFRSMKLNRTVLTLMYTILVKKGRGSAALKLAQRLRAHENFETTNIYLVIPQEELDELCEGLFNRKPFGYITDLLATTLLGESEIRDERTRDIVALNSIFGGVHHIQATTGFINQHIADKQKVAEKIFNMGLNEVTGLMFDLKVNALPGKEEEFQCLFSPECRRPELESCKDCPFSVPNFYAISSVTEGVKDSIWKFFDEFEPDTFEGEKTRLLNALYRDLDILEQAMQTFGESEVLNFFPGGKEEYDQLLDLLDEVQSKTGEELETLEKTYLTYKPIYLT</sequence>
<evidence type="ECO:0000313" key="2">
    <source>
        <dbReference type="Proteomes" id="UP000234748"/>
    </source>
</evidence>
<gene>
    <name evidence="1" type="ORF">CUU66_07575</name>
</gene>
<organism evidence="1 2">
    <name type="scientific">Peribacillus deserti</name>
    <dbReference type="NCBI Taxonomy" id="673318"/>
    <lineage>
        <taxon>Bacteria</taxon>
        <taxon>Bacillati</taxon>
        <taxon>Bacillota</taxon>
        <taxon>Bacilli</taxon>
        <taxon>Bacillales</taxon>
        <taxon>Bacillaceae</taxon>
        <taxon>Peribacillus</taxon>
    </lineage>
</organism>
<keyword evidence="2" id="KW-1185">Reference proteome</keyword>
<dbReference type="Proteomes" id="UP000234748">
    <property type="component" value="Unassembled WGS sequence"/>
</dbReference>
<comment type="caution">
    <text evidence="1">The sequence shown here is derived from an EMBL/GenBank/DDBJ whole genome shotgun (WGS) entry which is preliminary data.</text>
</comment>
<name>A0A2N5M824_9BACI</name>
<dbReference type="OrthoDB" id="2737285at2"/>
<reference evidence="1 2" key="1">
    <citation type="submission" date="2017-11" db="EMBL/GenBank/DDBJ databases">
        <title>Comparitive Functional Genomics of Dry Heat Resistant strains isolated from the Viking Spacecraft.</title>
        <authorList>
            <person name="Seuylemezian A."/>
            <person name="Cooper K."/>
            <person name="Vaishampayan P."/>
        </authorList>
    </citation>
    <scope>NUCLEOTIDE SEQUENCE [LARGE SCALE GENOMIC DNA]</scope>
    <source>
        <strain evidence="1 2">V1-29</strain>
    </source>
</reference>
<proteinExistence type="predicted"/>
<dbReference type="AlphaFoldDB" id="A0A2N5M824"/>
<dbReference type="RefSeq" id="WP_101641072.1">
    <property type="nucleotide sequence ID" value="NZ_PGUY01000021.1"/>
</dbReference>